<dbReference type="InterPro" id="IPR008971">
    <property type="entry name" value="HSP40/DnaJ_pept-bd"/>
</dbReference>
<dbReference type="PROSITE" id="PS50076">
    <property type="entry name" value="DNAJ_2"/>
    <property type="match status" value="1"/>
</dbReference>
<dbReference type="PANTHER" id="PTHR43096:SF52">
    <property type="entry name" value="DNAJ HOMOLOG 1, MITOCHONDRIAL-RELATED"/>
    <property type="match status" value="1"/>
</dbReference>
<dbReference type="CDD" id="cd10747">
    <property type="entry name" value="DnaJ_C"/>
    <property type="match status" value="1"/>
</dbReference>
<dbReference type="GO" id="GO:0042026">
    <property type="term" value="P:protein refolding"/>
    <property type="evidence" value="ECO:0007669"/>
    <property type="project" value="TreeGrafter"/>
</dbReference>
<sequence length="293" mass="32198">MLYRFRMVSQDWLEKDFYAVLDVDSGVSGSQISKAYRKLARRYHPDSNPGSKEAEARFKEISEAYTVLSDPVQREEYDQLRNQKGAFTTGDFGDIFSNLFTGHRSHFAPSGGDIAASVKVSLESIVLGDYVNMQLSSGETLRVKIPSGIGNGERFRVRGKGAPSPYGGPSGDLIVTVNIRPHPVFELDGKDLRMNLPITFVEAFSGAVIEVPTMQKQTVKIKIQPGTLSGMTLRIKGRGVQSAQQPGDLLAVVQIVPPKNTDDVRKIIEQLAAKTAGDNPRRDVLECVRDSDP</sequence>
<gene>
    <name evidence="3" type="primary">cbpA</name>
    <name evidence="3" type="ordered locus">TWT_748</name>
</gene>
<proteinExistence type="predicted"/>
<reference evidence="3 4" key="1">
    <citation type="journal article" date="2003" name="Genome Res.">
        <title>Tropheryma whipplei twist: a human pathogenic Actinobacteria with a reduced genome.</title>
        <authorList>
            <person name="Raoult D."/>
            <person name="Ogata H."/>
            <person name="Audic S."/>
            <person name="Robert C."/>
            <person name="Suhre K."/>
            <person name="Drancourt M."/>
            <person name="Claverie J.-M."/>
        </authorList>
    </citation>
    <scope>NUCLEOTIDE SEQUENCE [LARGE SCALE GENOMIC DNA]</scope>
    <source>
        <strain evidence="3 4">Twist</strain>
    </source>
</reference>
<evidence type="ECO:0000313" key="4">
    <source>
        <dbReference type="Proteomes" id="UP000002200"/>
    </source>
</evidence>
<accession>Q83FI0</accession>
<evidence type="ECO:0000313" key="3">
    <source>
        <dbReference type="EMBL" id="AAO44845.1"/>
    </source>
</evidence>
<dbReference type="GO" id="GO:0005737">
    <property type="term" value="C:cytoplasm"/>
    <property type="evidence" value="ECO:0007669"/>
    <property type="project" value="TreeGrafter"/>
</dbReference>
<name>Q83FI0_TROWT</name>
<keyword evidence="3" id="KW-0238">DNA-binding</keyword>
<dbReference type="SUPFAM" id="SSF46565">
    <property type="entry name" value="Chaperone J-domain"/>
    <property type="match status" value="1"/>
</dbReference>
<dbReference type="Pfam" id="PF01556">
    <property type="entry name" value="DnaJ_C"/>
    <property type="match status" value="1"/>
</dbReference>
<keyword evidence="4" id="KW-1185">Reference proteome</keyword>
<dbReference type="GO" id="GO:0003677">
    <property type="term" value="F:DNA binding"/>
    <property type="evidence" value="ECO:0007669"/>
    <property type="project" value="UniProtKB-KW"/>
</dbReference>
<dbReference type="PRINTS" id="PR00625">
    <property type="entry name" value="JDOMAIN"/>
</dbReference>
<organism evidence="3 4">
    <name type="scientific">Tropheryma whipplei (strain Twist)</name>
    <name type="common">Whipple's bacillus</name>
    <dbReference type="NCBI Taxonomy" id="203267"/>
    <lineage>
        <taxon>Bacteria</taxon>
        <taxon>Bacillati</taxon>
        <taxon>Actinomycetota</taxon>
        <taxon>Actinomycetes</taxon>
        <taxon>Micrococcales</taxon>
        <taxon>Tropherymataceae</taxon>
        <taxon>Tropheryma</taxon>
    </lineage>
</organism>
<keyword evidence="1" id="KW-0143">Chaperone</keyword>
<dbReference type="Gene3D" id="2.60.260.20">
    <property type="entry name" value="Urease metallochaperone UreE, N-terminal domain"/>
    <property type="match status" value="2"/>
</dbReference>
<dbReference type="GO" id="GO:0051082">
    <property type="term" value="F:unfolded protein binding"/>
    <property type="evidence" value="ECO:0007669"/>
    <property type="project" value="InterPro"/>
</dbReference>
<dbReference type="Proteomes" id="UP000002200">
    <property type="component" value="Chromosome"/>
</dbReference>
<dbReference type="HOGENOM" id="CLU_017633_0_0_11"/>
<dbReference type="CDD" id="cd06257">
    <property type="entry name" value="DnaJ"/>
    <property type="match status" value="1"/>
</dbReference>
<dbReference type="SUPFAM" id="SSF49493">
    <property type="entry name" value="HSP40/DnaJ peptide-binding domain"/>
    <property type="match status" value="2"/>
</dbReference>
<dbReference type="FunFam" id="2.60.260.20:FF:000013">
    <property type="entry name" value="DnaJ subfamily B member 11"/>
    <property type="match status" value="1"/>
</dbReference>
<dbReference type="KEGG" id="twh:TWT_748"/>
<dbReference type="AlphaFoldDB" id="Q83FI0"/>
<dbReference type="STRING" id="203267.TWT_748"/>
<dbReference type="InterPro" id="IPR001623">
    <property type="entry name" value="DnaJ_domain"/>
</dbReference>
<feature type="domain" description="J" evidence="2">
    <location>
        <begin position="16"/>
        <end position="81"/>
    </location>
</feature>
<evidence type="ECO:0000256" key="1">
    <source>
        <dbReference type="ARBA" id="ARBA00023186"/>
    </source>
</evidence>
<dbReference type="EMBL" id="AE014184">
    <property type="protein sequence ID" value="AAO44845.1"/>
    <property type="molecule type" value="Genomic_DNA"/>
</dbReference>
<evidence type="ECO:0000259" key="2">
    <source>
        <dbReference type="PROSITE" id="PS50076"/>
    </source>
</evidence>
<dbReference type="Pfam" id="PF00226">
    <property type="entry name" value="DnaJ"/>
    <property type="match status" value="1"/>
</dbReference>
<protein>
    <submittedName>
        <fullName evidence="3">Curved DNA-binding protein</fullName>
    </submittedName>
</protein>
<dbReference type="Gene3D" id="1.10.287.110">
    <property type="entry name" value="DnaJ domain"/>
    <property type="match status" value="1"/>
</dbReference>
<dbReference type="InterPro" id="IPR036869">
    <property type="entry name" value="J_dom_sf"/>
</dbReference>
<dbReference type="InterPro" id="IPR002939">
    <property type="entry name" value="DnaJ_C"/>
</dbReference>
<dbReference type="SMART" id="SM00271">
    <property type="entry name" value="DnaJ"/>
    <property type="match status" value="1"/>
</dbReference>
<dbReference type="PANTHER" id="PTHR43096">
    <property type="entry name" value="DNAJ HOMOLOG 1, MITOCHONDRIAL-RELATED"/>
    <property type="match status" value="1"/>
</dbReference>
<dbReference type="eggNOG" id="COG0484">
    <property type="taxonomic scope" value="Bacteria"/>
</dbReference>